<dbReference type="RefSeq" id="WP_146178189.1">
    <property type="nucleotide sequence ID" value="NZ_PVNG01000006.1"/>
</dbReference>
<proteinExistence type="predicted"/>
<organism evidence="1 2">
    <name type="scientific">Nonomuraea fuscirosea</name>
    <dbReference type="NCBI Taxonomy" id="1291556"/>
    <lineage>
        <taxon>Bacteria</taxon>
        <taxon>Bacillati</taxon>
        <taxon>Actinomycetota</taxon>
        <taxon>Actinomycetes</taxon>
        <taxon>Streptosporangiales</taxon>
        <taxon>Streptosporangiaceae</taxon>
        <taxon>Nonomuraea</taxon>
    </lineage>
</organism>
<evidence type="ECO:0000313" key="1">
    <source>
        <dbReference type="EMBL" id="PRX66146.1"/>
    </source>
</evidence>
<dbReference type="InterPro" id="IPR036412">
    <property type="entry name" value="HAD-like_sf"/>
</dbReference>
<gene>
    <name evidence="1" type="ORF">B0I32_106282</name>
</gene>
<reference evidence="1 2" key="1">
    <citation type="submission" date="2018-03" db="EMBL/GenBank/DDBJ databases">
        <title>Genomic Encyclopedia of Type Strains, Phase III (KMG-III): the genomes of soil and plant-associated and newly described type strains.</title>
        <authorList>
            <person name="Whitman W."/>
        </authorList>
    </citation>
    <scope>NUCLEOTIDE SEQUENCE [LARGE SCALE GENOMIC DNA]</scope>
    <source>
        <strain evidence="1 2">CGMCC 4.7104</strain>
    </source>
</reference>
<protein>
    <submittedName>
        <fullName evidence="1">Uncharacterized protein</fullName>
    </submittedName>
</protein>
<comment type="caution">
    <text evidence="1">The sequence shown here is derived from an EMBL/GenBank/DDBJ whole genome shotgun (WGS) entry which is preliminary data.</text>
</comment>
<dbReference type="OrthoDB" id="3436208at2"/>
<name>A0A2T0N2I2_9ACTN</name>
<dbReference type="Proteomes" id="UP000238312">
    <property type="component" value="Unassembled WGS sequence"/>
</dbReference>
<dbReference type="SUPFAM" id="SSF56784">
    <property type="entry name" value="HAD-like"/>
    <property type="match status" value="1"/>
</dbReference>
<dbReference type="EMBL" id="PVNG01000006">
    <property type="protein sequence ID" value="PRX66146.1"/>
    <property type="molecule type" value="Genomic_DNA"/>
</dbReference>
<sequence>MNRTIAVDFDGVIHRYSRGWFDGTIYDEPVPGALDGLRTLMQHYAVFIHTSRSPQDVAPWLVQRGFDVQVEYPGDPTQFWTERGALLVTRRKLPALAYLDDRAVQFTSWPLALAELLPADAAATTPPGSVDQVQVSAEDLRSLVQLARCHVENLWITPAEDLALIERIHAQLGGEK</sequence>
<dbReference type="Gene3D" id="3.40.50.1000">
    <property type="entry name" value="HAD superfamily/HAD-like"/>
    <property type="match status" value="1"/>
</dbReference>
<keyword evidence="2" id="KW-1185">Reference proteome</keyword>
<dbReference type="InterPro" id="IPR023214">
    <property type="entry name" value="HAD_sf"/>
</dbReference>
<accession>A0A2T0N2I2</accession>
<dbReference type="AlphaFoldDB" id="A0A2T0N2I2"/>
<evidence type="ECO:0000313" key="2">
    <source>
        <dbReference type="Proteomes" id="UP000238312"/>
    </source>
</evidence>